<sequence>MAIKRTDIGVSMKDPCIELLDLITTAAAQASAEEVCRLPETLARVQQRTAELLAQAAANGELERVLGDIQKNEEAETRKRVAKTLVEAADSGLLSTILSEVKASSQDLTAIRMRVQEQLEKAAADGRLEKALRLEAPRWNLQPSVGTWLVPRTAEALPAPRAGN</sequence>
<comment type="caution">
    <text evidence="1">The sequence shown here is derived from an EMBL/GenBank/DDBJ whole genome shotgun (WGS) entry which is preliminary data.</text>
</comment>
<dbReference type="EMBL" id="CAXAMN010011958">
    <property type="protein sequence ID" value="CAK9036759.1"/>
    <property type="molecule type" value="Genomic_DNA"/>
</dbReference>
<name>A0ABP0LF58_9DINO</name>
<proteinExistence type="predicted"/>
<gene>
    <name evidence="1" type="ORF">CCMP2556_LOCUS20411</name>
</gene>
<evidence type="ECO:0000313" key="2">
    <source>
        <dbReference type="Proteomes" id="UP001642484"/>
    </source>
</evidence>
<keyword evidence="2" id="KW-1185">Reference proteome</keyword>
<protein>
    <submittedName>
        <fullName evidence="1">Uncharacterized protein</fullName>
    </submittedName>
</protein>
<accession>A0ABP0LF58</accession>
<dbReference type="Proteomes" id="UP001642484">
    <property type="component" value="Unassembled WGS sequence"/>
</dbReference>
<evidence type="ECO:0000313" key="1">
    <source>
        <dbReference type="EMBL" id="CAK9036759.1"/>
    </source>
</evidence>
<organism evidence="1 2">
    <name type="scientific">Durusdinium trenchii</name>
    <dbReference type="NCBI Taxonomy" id="1381693"/>
    <lineage>
        <taxon>Eukaryota</taxon>
        <taxon>Sar</taxon>
        <taxon>Alveolata</taxon>
        <taxon>Dinophyceae</taxon>
        <taxon>Suessiales</taxon>
        <taxon>Symbiodiniaceae</taxon>
        <taxon>Durusdinium</taxon>
    </lineage>
</organism>
<reference evidence="1 2" key="1">
    <citation type="submission" date="2024-02" db="EMBL/GenBank/DDBJ databases">
        <authorList>
            <person name="Chen Y."/>
            <person name="Shah S."/>
            <person name="Dougan E. K."/>
            <person name="Thang M."/>
            <person name="Chan C."/>
        </authorList>
    </citation>
    <scope>NUCLEOTIDE SEQUENCE [LARGE SCALE GENOMIC DNA]</scope>
</reference>